<evidence type="ECO:0000313" key="2">
    <source>
        <dbReference type="Proteomes" id="UP001516400"/>
    </source>
</evidence>
<dbReference type="EMBL" id="JABFTP020000001">
    <property type="protein sequence ID" value="KAL3266001.1"/>
    <property type="molecule type" value="Genomic_DNA"/>
</dbReference>
<organism evidence="1 2">
    <name type="scientific">Cryptolaemus montrouzieri</name>
    <dbReference type="NCBI Taxonomy" id="559131"/>
    <lineage>
        <taxon>Eukaryota</taxon>
        <taxon>Metazoa</taxon>
        <taxon>Ecdysozoa</taxon>
        <taxon>Arthropoda</taxon>
        <taxon>Hexapoda</taxon>
        <taxon>Insecta</taxon>
        <taxon>Pterygota</taxon>
        <taxon>Neoptera</taxon>
        <taxon>Endopterygota</taxon>
        <taxon>Coleoptera</taxon>
        <taxon>Polyphaga</taxon>
        <taxon>Cucujiformia</taxon>
        <taxon>Coccinelloidea</taxon>
        <taxon>Coccinellidae</taxon>
        <taxon>Scymninae</taxon>
        <taxon>Scymnini</taxon>
        <taxon>Cryptolaemus</taxon>
    </lineage>
</organism>
<accession>A0ABD2MHY2</accession>
<dbReference type="Proteomes" id="UP001516400">
    <property type="component" value="Unassembled WGS sequence"/>
</dbReference>
<comment type="caution">
    <text evidence="1">The sequence shown here is derived from an EMBL/GenBank/DDBJ whole genome shotgun (WGS) entry which is preliminary data.</text>
</comment>
<feature type="non-terminal residue" evidence="1">
    <location>
        <position position="57"/>
    </location>
</feature>
<dbReference type="AlphaFoldDB" id="A0ABD2MHY2"/>
<gene>
    <name evidence="1" type="ORF">HHI36_010190</name>
</gene>
<name>A0ABD2MHY2_9CUCU</name>
<keyword evidence="2" id="KW-1185">Reference proteome</keyword>
<evidence type="ECO:0000313" key="1">
    <source>
        <dbReference type="EMBL" id="KAL3266001.1"/>
    </source>
</evidence>
<sequence length="57" mass="6370">MKRNQIAEISENAFVKLTSLKVLVLTVLHIIRISSSELPSLRGKCVGKEKLKVFSSE</sequence>
<protein>
    <submittedName>
        <fullName evidence="1">Uncharacterized protein</fullName>
    </submittedName>
</protein>
<proteinExistence type="predicted"/>
<reference evidence="1 2" key="1">
    <citation type="journal article" date="2021" name="BMC Biol.">
        <title>Horizontally acquired antibacterial genes associated with adaptive radiation of ladybird beetles.</title>
        <authorList>
            <person name="Li H.S."/>
            <person name="Tang X.F."/>
            <person name="Huang Y.H."/>
            <person name="Xu Z.Y."/>
            <person name="Chen M.L."/>
            <person name="Du X.Y."/>
            <person name="Qiu B.Y."/>
            <person name="Chen P.T."/>
            <person name="Zhang W."/>
            <person name="Slipinski A."/>
            <person name="Escalona H.E."/>
            <person name="Waterhouse R.M."/>
            <person name="Zwick A."/>
            <person name="Pang H."/>
        </authorList>
    </citation>
    <scope>NUCLEOTIDE SEQUENCE [LARGE SCALE GENOMIC DNA]</scope>
    <source>
        <strain evidence="1">SYSU2018</strain>
    </source>
</reference>